<name>A0AC61SAG4_9EURY</name>
<comment type="caution">
    <text evidence="1">The sequence shown here is derived from an EMBL/GenBank/DDBJ whole genome shotgun (WGS) entry which is preliminary data.</text>
</comment>
<evidence type="ECO:0000313" key="1">
    <source>
        <dbReference type="EMBL" id="TKY91550.1"/>
    </source>
</evidence>
<keyword evidence="1" id="KW-0436">Ligase</keyword>
<gene>
    <name evidence="1" type="ORF">C5S46_05255</name>
</gene>
<sequence length="537" mass="60611">MKFDPEKIRKAAKEDFDTTWNQGNNYLAQPTIQAQYPRFKQSFGKPHPIYDTIQKLRDAYLRLGFEEAVNPLIIDEREVHKQFGYEALAVLDRCFYLAGLPRPNVGISDEQITRIKEILSVDEAGIEIIRQILHAYKKGEIEGDDLVPELSHRLDVPDTLVAKMLDRIFPEFKELTPIGSNKTLRSHMTSGWFITLGALIERARLPINLFSIDRCFRREQQEDATRLMTYFSASCVIMDPDVTVEHGKAIAAGLLSQFGFEQFSFRPDEKRSKYYIPDTQIEVFAYHPGLVGSNTKYSDGWVEVATFGIYSPTALAQYGIPYPVMNLGLGVERMAMILHNSNDVRALTYPQFPVYEDKWNLPAEELAGMITVERSPVSKVGWDIQKAIVGVCEQHGSEPSPCEFLAWSGMLNDREIEVRVVEPEENTRLCGPAAMNSILVVDGDILGLPDSPKYEKKFNKGTRVNLRYIDAFAALCAAQIEEASKKGETSSTRVRIVKVPSEVNISLDPIALRYITSLNKKIDVRGPVFTTVTSKLV</sequence>
<protein>
    <submittedName>
        <fullName evidence="1">O-phosphoserine--tRNA ligase</fullName>
        <ecNumber evidence="1">6.1.1.27</ecNumber>
    </submittedName>
</protein>
<dbReference type="EMBL" id="QYBA01000175">
    <property type="protein sequence ID" value="TKY91550.1"/>
    <property type="molecule type" value="Genomic_DNA"/>
</dbReference>
<dbReference type="EC" id="6.1.1.27" evidence="1"/>
<organism evidence="1 2">
    <name type="scientific">Candidatus Methanomarinus sp</name>
    <dbReference type="NCBI Taxonomy" id="3386244"/>
    <lineage>
        <taxon>Archaea</taxon>
        <taxon>Methanobacteriati</taxon>
        <taxon>Methanobacteriota</taxon>
        <taxon>Stenosarchaea group</taxon>
        <taxon>Methanomicrobia</taxon>
        <taxon>Methanosarcinales</taxon>
        <taxon>ANME-2 cluster</taxon>
        <taxon>Candidatus Methanocomedenaceae</taxon>
        <taxon>Candidatus Methanomarinus</taxon>
    </lineage>
</organism>
<evidence type="ECO:0000313" key="2">
    <source>
        <dbReference type="Proteomes" id="UP000315423"/>
    </source>
</evidence>
<proteinExistence type="predicted"/>
<reference evidence="1" key="1">
    <citation type="submission" date="2018-09" db="EMBL/GenBank/DDBJ databases">
        <title>A genomic encyclopedia of anaerobic methanotrophic archaea.</title>
        <authorList>
            <person name="Skennerton C.T."/>
            <person name="Chadwick G.L."/>
            <person name="Laso-Perez R."/>
            <person name="Leu A.O."/>
            <person name="Speth D.R."/>
            <person name="Yu H."/>
            <person name="Morgan-Lang C."/>
            <person name="Hatzenpichler R."/>
            <person name="Goudeau D."/>
            <person name="Malmstrom R."/>
            <person name="Woyke T."/>
            <person name="Hallam S."/>
            <person name="Tyson G.W."/>
            <person name="Wegener G."/>
            <person name="Boetius A."/>
            <person name="Orphan V.J."/>
        </authorList>
    </citation>
    <scope>NUCLEOTIDE SEQUENCE</scope>
    <source>
        <strain evidence="1">CONS3730D10UFb2</strain>
    </source>
</reference>
<dbReference type="Proteomes" id="UP000315423">
    <property type="component" value="Unassembled WGS sequence"/>
</dbReference>
<accession>A0AC61SAG4</accession>